<dbReference type="InterPro" id="IPR037278">
    <property type="entry name" value="ARFGAP/RecO"/>
</dbReference>
<evidence type="ECO:0000313" key="6">
    <source>
        <dbReference type="EMBL" id="HIV22439.1"/>
    </source>
</evidence>
<evidence type="ECO:0000256" key="3">
    <source>
        <dbReference type="ARBA" id="ARBA00023204"/>
    </source>
</evidence>
<evidence type="ECO:0000313" key="7">
    <source>
        <dbReference type="Proteomes" id="UP000886889"/>
    </source>
</evidence>
<sequence length="217" mass="24930">MSQGIELTGMVLSSVPSGDYDKRVVLLTKERGKITAFARGARRQGSGLLAAASPFCFGKFTLYEGRTAYTLASADISHYFEKAREDLEGACYGFYFMEFADYYGQENLDASLMLNLLFVSMLALEREQLPNRLVRYVFEIRMMVINGEFPQDAAYDSSLLESTRYALQYVIRAPLQKLFTFVVKEEVLDEMARVQDKIRRTYVDRRFRSLDILEKIC</sequence>
<evidence type="ECO:0000259" key="5">
    <source>
        <dbReference type="Pfam" id="PF11967"/>
    </source>
</evidence>
<dbReference type="GO" id="GO:0006310">
    <property type="term" value="P:DNA recombination"/>
    <property type="evidence" value="ECO:0007669"/>
    <property type="project" value="UniProtKB-UniRule"/>
</dbReference>
<comment type="function">
    <text evidence="4">Involved in DNA repair and RecF pathway recombination.</text>
</comment>
<dbReference type="SUPFAM" id="SSF57863">
    <property type="entry name" value="ArfGap/RecO-like zinc finger"/>
    <property type="match status" value="1"/>
</dbReference>
<dbReference type="GO" id="GO:0006302">
    <property type="term" value="P:double-strand break repair"/>
    <property type="evidence" value="ECO:0007669"/>
    <property type="project" value="TreeGrafter"/>
</dbReference>
<dbReference type="PANTHER" id="PTHR33991">
    <property type="entry name" value="DNA REPAIR PROTEIN RECO"/>
    <property type="match status" value="1"/>
</dbReference>
<dbReference type="AlphaFoldDB" id="A0A9D1NX19"/>
<accession>A0A9D1NX19</accession>
<dbReference type="InterPro" id="IPR012340">
    <property type="entry name" value="NA-bd_OB-fold"/>
</dbReference>
<dbReference type="GO" id="GO:0043590">
    <property type="term" value="C:bacterial nucleoid"/>
    <property type="evidence" value="ECO:0007669"/>
    <property type="project" value="TreeGrafter"/>
</dbReference>
<dbReference type="PANTHER" id="PTHR33991:SF1">
    <property type="entry name" value="DNA REPAIR PROTEIN RECO"/>
    <property type="match status" value="1"/>
</dbReference>
<comment type="similarity">
    <text evidence="4">Belongs to the RecO family.</text>
</comment>
<organism evidence="6 7">
    <name type="scientific">Candidatus Merdiplasma excrementigallinarum</name>
    <dbReference type="NCBI Taxonomy" id="2840864"/>
    <lineage>
        <taxon>Bacteria</taxon>
        <taxon>Bacillati</taxon>
        <taxon>Bacillota</taxon>
        <taxon>Clostridia</taxon>
        <taxon>Lachnospirales</taxon>
        <taxon>Lachnospiraceae</taxon>
        <taxon>Lachnospiraceae incertae sedis</taxon>
        <taxon>Candidatus Merdiplasma</taxon>
    </lineage>
</organism>
<dbReference type="InterPro" id="IPR022572">
    <property type="entry name" value="DNA_rep/recomb_RecO_N"/>
</dbReference>
<comment type="caution">
    <text evidence="6">The sequence shown here is derived from an EMBL/GenBank/DDBJ whole genome shotgun (WGS) entry which is preliminary data.</text>
</comment>
<evidence type="ECO:0000256" key="2">
    <source>
        <dbReference type="ARBA" id="ARBA00023172"/>
    </source>
</evidence>
<feature type="domain" description="DNA replication/recombination mediator RecO N-terminal" evidence="5">
    <location>
        <begin position="5"/>
        <end position="80"/>
    </location>
</feature>
<dbReference type="Pfam" id="PF11967">
    <property type="entry name" value="RecO_N"/>
    <property type="match status" value="1"/>
</dbReference>
<proteinExistence type="inferred from homology"/>
<dbReference type="NCBIfam" id="TIGR00613">
    <property type="entry name" value="reco"/>
    <property type="match status" value="1"/>
</dbReference>
<reference evidence="6" key="1">
    <citation type="submission" date="2020-10" db="EMBL/GenBank/DDBJ databases">
        <authorList>
            <person name="Gilroy R."/>
        </authorList>
    </citation>
    <scope>NUCLEOTIDE SEQUENCE</scope>
    <source>
        <strain evidence="6">ChiBcec6-7307</strain>
    </source>
</reference>
<gene>
    <name evidence="4 6" type="primary">recO</name>
    <name evidence="6" type="ORF">IAC80_00730</name>
</gene>
<dbReference type="InterPro" id="IPR003717">
    <property type="entry name" value="RecO"/>
</dbReference>
<keyword evidence="2 4" id="KW-0233">DNA recombination</keyword>
<keyword evidence="1 4" id="KW-0227">DNA damage</keyword>
<dbReference type="Gene3D" id="2.40.50.140">
    <property type="entry name" value="Nucleic acid-binding proteins"/>
    <property type="match status" value="1"/>
</dbReference>
<keyword evidence="3 4" id="KW-0234">DNA repair</keyword>
<evidence type="ECO:0000256" key="4">
    <source>
        <dbReference type="HAMAP-Rule" id="MF_00201"/>
    </source>
</evidence>
<reference evidence="6" key="2">
    <citation type="journal article" date="2021" name="PeerJ">
        <title>Extensive microbial diversity within the chicken gut microbiome revealed by metagenomics and culture.</title>
        <authorList>
            <person name="Gilroy R."/>
            <person name="Ravi A."/>
            <person name="Getino M."/>
            <person name="Pursley I."/>
            <person name="Horton D.L."/>
            <person name="Alikhan N.F."/>
            <person name="Baker D."/>
            <person name="Gharbi K."/>
            <person name="Hall N."/>
            <person name="Watson M."/>
            <person name="Adriaenssens E.M."/>
            <person name="Foster-Nyarko E."/>
            <person name="Jarju S."/>
            <person name="Secka A."/>
            <person name="Antonio M."/>
            <person name="Oren A."/>
            <person name="Chaudhuri R.R."/>
            <person name="La Ragione R."/>
            <person name="Hildebrand F."/>
            <person name="Pallen M.J."/>
        </authorList>
    </citation>
    <scope>NUCLEOTIDE SEQUENCE</scope>
    <source>
        <strain evidence="6">ChiBcec6-7307</strain>
    </source>
</reference>
<dbReference type="Proteomes" id="UP000886889">
    <property type="component" value="Unassembled WGS sequence"/>
</dbReference>
<dbReference type="EMBL" id="DVOS01000007">
    <property type="protein sequence ID" value="HIV22439.1"/>
    <property type="molecule type" value="Genomic_DNA"/>
</dbReference>
<dbReference type="HAMAP" id="MF_00201">
    <property type="entry name" value="RecO"/>
    <property type="match status" value="1"/>
</dbReference>
<evidence type="ECO:0000256" key="1">
    <source>
        <dbReference type="ARBA" id="ARBA00022763"/>
    </source>
</evidence>
<name>A0A9D1NX19_9FIRM</name>
<dbReference type="SUPFAM" id="SSF50249">
    <property type="entry name" value="Nucleic acid-binding proteins"/>
    <property type="match status" value="1"/>
</dbReference>
<protein>
    <recommendedName>
        <fullName evidence="4">DNA repair protein RecO</fullName>
    </recommendedName>
    <alternativeName>
        <fullName evidence="4">Recombination protein O</fullName>
    </alternativeName>
</protein>